<evidence type="ECO:0000313" key="3">
    <source>
        <dbReference type="Proteomes" id="UP001221898"/>
    </source>
</evidence>
<evidence type="ECO:0000256" key="1">
    <source>
        <dbReference type="SAM" id="MobiDB-lite"/>
    </source>
</evidence>
<dbReference type="EMBL" id="JAINUG010000298">
    <property type="protein sequence ID" value="KAJ8383248.1"/>
    <property type="molecule type" value="Genomic_DNA"/>
</dbReference>
<organism evidence="2 3">
    <name type="scientific">Aldrovandia affinis</name>
    <dbReference type="NCBI Taxonomy" id="143900"/>
    <lineage>
        <taxon>Eukaryota</taxon>
        <taxon>Metazoa</taxon>
        <taxon>Chordata</taxon>
        <taxon>Craniata</taxon>
        <taxon>Vertebrata</taxon>
        <taxon>Euteleostomi</taxon>
        <taxon>Actinopterygii</taxon>
        <taxon>Neopterygii</taxon>
        <taxon>Teleostei</taxon>
        <taxon>Notacanthiformes</taxon>
        <taxon>Halosauridae</taxon>
        <taxon>Aldrovandia</taxon>
    </lineage>
</organism>
<gene>
    <name evidence="2" type="ORF">AAFF_G00222610</name>
</gene>
<keyword evidence="3" id="KW-1185">Reference proteome</keyword>
<sequence>MRQPSARVHGSRVIDGRFTPRWLLRQAALPGPSRVTGTPGRRLIYKARGPIVAPIAPRVLCVRRAESNDGLTERGDKIWSDGGQAGRGEEGSGHVPARPVAMPARSDARVFAQGDK</sequence>
<feature type="region of interest" description="Disordered" evidence="1">
    <location>
        <begin position="71"/>
        <end position="116"/>
    </location>
</feature>
<proteinExistence type="predicted"/>
<reference evidence="2" key="1">
    <citation type="journal article" date="2023" name="Science">
        <title>Genome structures resolve the early diversification of teleost fishes.</title>
        <authorList>
            <person name="Parey E."/>
            <person name="Louis A."/>
            <person name="Montfort J."/>
            <person name="Bouchez O."/>
            <person name="Roques C."/>
            <person name="Iampietro C."/>
            <person name="Lluch J."/>
            <person name="Castinel A."/>
            <person name="Donnadieu C."/>
            <person name="Desvignes T."/>
            <person name="Floi Bucao C."/>
            <person name="Jouanno E."/>
            <person name="Wen M."/>
            <person name="Mejri S."/>
            <person name="Dirks R."/>
            <person name="Jansen H."/>
            <person name="Henkel C."/>
            <person name="Chen W.J."/>
            <person name="Zahm M."/>
            <person name="Cabau C."/>
            <person name="Klopp C."/>
            <person name="Thompson A.W."/>
            <person name="Robinson-Rechavi M."/>
            <person name="Braasch I."/>
            <person name="Lecointre G."/>
            <person name="Bobe J."/>
            <person name="Postlethwait J.H."/>
            <person name="Berthelot C."/>
            <person name="Roest Crollius H."/>
            <person name="Guiguen Y."/>
        </authorList>
    </citation>
    <scope>NUCLEOTIDE SEQUENCE</scope>
    <source>
        <strain evidence="2">NC1722</strain>
    </source>
</reference>
<protein>
    <submittedName>
        <fullName evidence="2">Uncharacterized protein</fullName>
    </submittedName>
</protein>
<comment type="caution">
    <text evidence="2">The sequence shown here is derived from an EMBL/GenBank/DDBJ whole genome shotgun (WGS) entry which is preliminary data.</text>
</comment>
<name>A0AAD7W4K3_9TELE</name>
<dbReference type="AlphaFoldDB" id="A0AAD7W4K3"/>
<dbReference type="Proteomes" id="UP001221898">
    <property type="component" value="Unassembled WGS sequence"/>
</dbReference>
<evidence type="ECO:0000313" key="2">
    <source>
        <dbReference type="EMBL" id="KAJ8383248.1"/>
    </source>
</evidence>
<accession>A0AAD7W4K3</accession>